<dbReference type="GeneID" id="25910454"/>
<protein>
    <submittedName>
        <fullName evidence="4">Uncharacterized protein</fullName>
    </submittedName>
</protein>
<accession>A0A0L0FLD9</accession>
<name>A0A0L0FLD9_9EUKA</name>
<dbReference type="EMBL" id="KQ242687">
    <property type="protein sequence ID" value="KNC77592.1"/>
    <property type="molecule type" value="Genomic_DNA"/>
</dbReference>
<dbReference type="eggNOG" id="ENOG502QR2R">
    <property type="taxonomic scope" value="Eukaryota"/>
</dbReference>
<dbReference type="STRING" id="667725.A0A0L0FLD9"/>
<dbReference type="RefSeq" id="XP_014151494.1">
    <property type="nucleotide sequence ID" value="XM_014296019.1"/>
</dbReference>
<feature type="domain" description="Agd3 deacetylase" evidence="2">
    <location>
        <begin position="450"/>
        <end position="683"/>
    </location>
</feature>
<dbReference type="InterPro" id="IPR056827">
    <property type="entry name" value="CBM87_Agd3"/>
</dbReference>
<dbReference type="Pfam" id="PF25115">
    <property type="entry name" value="Agd3_CE"/>
    <property type="match status" value="1"/>
</dbReference>
<dbReference type="AlphaFoldDB" id="A0A0L0FLD9"/>
<proteinExistence type="predicted"/>
<feature type="signal peptide" evidence="1">
    <location>
        <begin position="1"/>
        <end position="16"/>
    </location>
</feature>
<feature type="chain" id="PRO_5005538644" evidence="1">
    <location>
        <begin position="17"/>
        <end position="764"/>
    </location>
</feature>
<dbReference type="OrthoDB" id="5151256at2759"/>
<dbReference type="Pfam" id="PF25116">
    <property type="entry name" value="CBM87_Agd3"/>
    <property type="match status" value="1"/>
</dbReference>
<evidence type="ECO:0000259" key="3">
    <source>
        <dbReference type="Pfam" id="PF25116"/>
    </source>
</evidence>
<sequence length="764" mass="85533">MFRCVLTLVAAATAFAQSESNFEVGLKTLVLTSDDYSFVLPELILKAYGSDYEVVSVTEEVLVVVDGVEEANRTIVPDAVQLFDSTGAPKYNSIVYSSSNLGYSSLEAWIPSGLSFEQRTMLDNYCSRFGVRRVMLNSQPADVGDPALTAAPSVPWGKLGDANTRVQLRSSAESYRGMLKSDLDMVLGGEHEFAQNWVWISPGVFDAQRPSNTTILLDLDYSDGYSVSTGVGAAVANDVMYFFFAADSYGLSGQTLGHLWFPWVTKGLFVGQRRIILDTQIDDLYLDTMVYNTTLNRQATDDEFEPIFGYRTTGPDINFHAKIRNKMRKTMPTGTNFTIQLAYNGKGYGEFANVPEYSPNANTRLLRRFNQFLWLTHTWNHIDMYCVNSNCADPALPVPTVPAYTVGADGKRTYIEPEYPTSGYTPRDLLHYELDRNNYFANDVLEIDTDAKRAKRYSQSSIVTPRISGLNYTVAIEAMLHAGHFTAVGDNSRIDLEPDNPYHPFMAKAKVGENGVLLSDADREAFESRMMSEYGRKSVMIIPRFSTRVYFDVSTPLQNAMEHNSFYGPDCYGWDQWETPTAGGFKCNAGTFKNLTFDEIMEIEGFEAARNLLSLRADPYMFHQANLRVLTEDGVENSLLNKWISAALRWVRSYTEFPIKTYKMDDLADVYNGRMKRDQCGVEAKVSYKVGQPKGVTLSKAESSEGCVYKVTHTTVDGSAPFVPRGSDISGRSRYGKDITYDVTFSEIAMTKDLKFKTVVAVRD</sequence>
<evidence type="ECO:0000259" key="2">
    <source>
        <dbReference type="Pfam" id="PF25115"/>
    </source>
</evidence>
<dbReference type="InterPro" id="IPR056826">
    <property type="entry name" value="Agd3_CE"/>
</dbReference>
<evidence type="ECO:0000256" key="1">
    <source>
        <dbReference type="SAM" id="SignalP"/>
    </source>
</evidence>
<evidence type="ECO:0000313" key="4">
    <source>
        <dbReference type="EMBL" id="KNC77592.1"/>
    </source>
</evidence>
<keyword evidence="5" id="KW-1185">Reference proteome</keyword>
<dbReference type="Proteomes" id="UP000054560">
    <property type="component" value="Unassembled WGS sequence"/>
</dbReference>
<reference evidence="4 5" key="1">
    <citation type="submission" date="2011-02" db="EMBL/GenBank/DDBJ databases">
        <title>The Genome Sequence of Sphaeroforma arctica JP610.</title>
        <authorList>
            <consortium name="The Broad Institute Genome Sequencing Platform"/>
            <person name="Russ C."/>
            <person name="Cuomo C."/>
            <person name="Young S.K."/>
            <person name="Zeng Q."/>
            <person name="Gargeya S."/>
            <person name="Alvarado L."/>
            <person name="Berlin A."/>
            <person name="Chapman S.B."/>
            <person name="Chen Z."/>
            <person name="Freedman E."/>
            <person name="Gellesch M."/>
            <person name="Goldberg J."/>
            <person name="Griggs A."/>
            <person name="Gujja S."/>
            <person name="Heilman E."/>
            <person name="Heiman D."/>
            <person name="Howarth C."/>
            <person name="Mehta T."/>
            <person name="Neiman D."/>
            <person name="Pearson M."/>
            <person name="Roberts A."/>
            <person name="Saif S."/>
            <person name="Shea T."/>
            <person name="Shenoy N."/>
            <person name="Sisk P."/>
            <person name="Stolte C."/>
            <person name="Sykes S."/>
            <person name="White J."/>
            <person name="Yandava C."/>
            <person name="Burger G."/>
            <person name="Gray M.W."/>
            <person name="Holland P.W.H."/>
            <person name="King N."/>
            <person name="Lang F.B.F."/>
            <person name="Roger A.J."/>
            <person name="Ruiz-Trillo I."/>
            <person name="Haas B."/>
            <person name="Nusbaum C."/>
            <person name="Birren B."/>
        </authorList>
    </citation>
    <scope>NUCLEOTIDE SEQUENCE [LARGE SCALE GENOMIC DNA]</scope>
    <source>
        <strain evidence="4 5">JP610</strain>
    </source>
</reference>
<gene>
    <name evidence="4" type="ORF">SARC_09950</name>
</gene>
<organism evidence="4 5">
    <name type="scientific">Sphaeroforma arctica JP610</name>
    <dbReference type="NCBI Taxonomy" id="667725"/>
    <lineage>
        <taxon>Eukaryota</taxon>
        <taxon>Ichthyosporea</taxon>
        <taxon>Ichthyophonida</taxon>
        <taxon>Sphaeroforma</taxon>
    </lineage>
</organism>
<feature type="domain" description="Agd3 CBM87" evidence="3">
    <location>
        <begin position="26"/>
        <end position="263"/>
    </location>
</feature>
<keyword evidence="1" id="KW-0732">Signal</keyword>
<evidence type="ECO:0000313" key="5">
    <source>
        <dbReference type="Proteomes" id="UP000054560"/>
    </source>
</evidence>